<evidence type="ECO:0000256" key="1">
    <source>
        <dbReference type="SAM" id="MobiDB-lite"/>
    </source>
</evidence>
<feature type="domain" description="Methyltransferase" evidence="2">
    <location>
        <begin position="530"/>
        <end position="627"/>
    </location>
</feature>
<dbReference type="Gene3D" id="3.40.50.150">
    <property type="entry name" value="Vaccinia Virus protein VP39"/>
    <property type="match status" value="1"/>
</dbReference>
<evidence type="ECO:0000259" key="2">
    <source>
        <dbReference type="Pfam" id="PF13649"/>
    </source>
</evidence>
<dbReference type="Proteomes" id="UP000054477">
    <property type="component" value="Unassembled WGS sequence"/>
</dbReference>
<feature type="region of interest" description="Disordered" evidence="1">
    <location>
        <begin position="29"/>
        <end position="75"/>
    </location>
</feature>
<dbReference type="CDD" id="cd02440">
    <property type="entry name" value="AdoMet_MTases"/>
    <property type="match status" value="1"/>
</dbReference>
<feature type="compositionally biased region" description="Polar residues" evidence="1">
    <location>
        <begin position="47"/>
        <end position="57"/>
    </location>
</feature>
<organism evidence="3 4">
    <name type="scientific">Laccaria amethystina LaAM-08-1</name>
    <dbReference type="NCBI Taxonomy" id="1095629"/>
    <lineage>
        <taxon>Eukaryota</taxon>
        <taxon>Fungi</taxon>
        <taxon>Dikarya</taxon>
        <taxon>Basidiomycota</taxon>
        <taxon>Agaricomycotina</taxon>
        <taxon>Agaricomycetes</taxon>
        <taxon>Agaricomycetidae</taxon>
        <taxon>Agaricales</taxon>
        <taxon>Agaricineae</taxon>
        <taxon>Hydnangiaceae</taxon>
        <taxon>Laccaria</taxon>
    </lineage>
</organism>
<keyword evidence="4" id="KW-1185">Reference proteome</keyword>
<sequence>MIQAQIALFFRRMDSTQYPSHLRDFVEATYQPPPPLRMQVSRPLPAPQQQSANLNPSQPSPVVDKTYSNSSQPSPIPVPCHHVIQAIPLYPSMKQSKALTTISPNSPLETHPLPPLRLYPGPRQQPRTPSLLAYTYNSTHPDYQGPHEEEQHQHVYPPRLYFQRPNEEEQHQHVHPPRPSSSDTHYTTPLSVPQTISPSLSYSHASYFPTAPIRLEFDPSTPINASDYVFPPSPTTVPGRSGDIDIGIDEHKSNVLKVYPAGRFVARPKGSEALKVRVPSGAQAFGGSTSMASMSPLSDLPMSVPLVPPAQVQANHRTPPMVPHHPLHQDDSVHPSSSSLPFSVPASTSTYVPQHPQDNDKDSTSPITSTPTPTPFIYLSAGLRLLKDKTKKPEKGKQRERDIYVEDGREMQVMSVSMKSGGSGSTSNFSSSGYLVGSTVDLGVGVGGDEVAVLDIRRASKSNRVSAGNAHGGEYAMGAGGKSRVGSYPLSSFDAVLLDHDKRTGELLHRLNMTDSPTFYDYGTSPPRRVLDLGCGQGHWVVEAAIKWSGYGTKVTGYDKVNVLLPLAVEHRVKGKIEFIRGNFLKQLPFDSNTFDLIRMSCLALCIPTDAWEHVFEEVYRVLAPGGRLELIEDTIIFPPQPPITPHFHFESLFEQMLSQTYGISLHPETFISQMMKDIFGYGELVEVMHLSLAHRDPPTEEGPDEAAAASETERNPTTGLLLLPSTFLPMEAEELEMHTTRHMRTLLSCKHKLAEHAIETAAQEDVNDEVVQEALYEYESSIHQRFQPIHLDANGQVANSQDSGDRRCNVRTFRVFGAIKIERVVFTSIT</sequence>
<reference evidence="3 4" key="1">
    <citation type="submission" date="2014-04" db="EMBL/GenBank/DDBJ databases">
        <authorList>
            <consortium name="DOE Joint Genome Institute"/>
            <person name="Kuo A."/>
            <person name="Kohler A."/>
            <person name="Nagy L.G."/>
            <person name="Floudas D."/>
            <person name="Copeland A."/>
            <person name="Barry K.W."/>
            <person name="Cichocki N."/>
            <person name="Veneault-Fourrey C."/>
            <person name="LaButti K."/>
            <person name="Lindquist E.A."/>
            <person name="Lipzen A."/>
            <person name="Lundell T."/>
            <person name="Morin E."/>
            <person name="Murat C."/>
            <person name="Sun H."/>
            <person name="Tunlid A."/>
            <person name="Henrissat B."/>
            <person name="Grigoriev I.V."/>
            <person name="Hibbett D.S."/>
            <person name="Martin F."/>
            <person name="Nordberg H.P."/>
            <person name="Cantor M.N."/>
            <person name="Hua S.X."/>
        </authorList>
    </citation>
    <scope>NUCLEOTIDE SEQUENCE [LARGE SCALE GENOMIC DNA]</scope>
    <source>
        <strain evidence="3 4">LaAM-08-1</strain>
    </source>
</reference>
<dbReference type="HOGENOM" id="CLU_320302_0_0_1"/>
<feature type="compositionally biased region" description="Polar residues" evidence="1">
    <location>
        <begin position="180"/>
        <end position="192"/>
    </location>
</feature>
<proteinExistence type="predicted"/>
<feature type="region of interest" description="Disordered" evidence="1">
    <location>
        <begin position="313"/>
        <end position="374"/>
    </location>
</feature>
<evidence type="ECO:0000313" key="3">
    <source>
        <dbReference type="EMBL" id="KIK04999.1"/>
    </source>
</evidence>
<feature type="region of interest" description="Disordered" evidence="1">
    <location>
        <begin position="167"/>
        <end position="192"/>
    </location>
</feature>
<feature type="compositionally biased region" description="Low complexity" evidence="1">
    <location>
        <begin position="334"/>
        <end position="349"/>
    </location>
</feature>
<dbReference type="InterPro" id="IPR041698">
    <property type="entry name" value="Methyltransf_25"/>
</dbReference>
<gene>
    <name evidence="3" type="ORF">K443DRAFT_4183</name>
</gene>
<dbReference type="PANTHER" id="PTHR43591">
    <property type="entry name" value="METHYLTRANSFERASE"/>
    <property type="match status" value="1"/>
</dbReference>
<reference evidence="4" key="2">
    <citation type="submission" date="2015-01" db="EMBL/GenBank/DDBJ databases">
        <title>Evolutionary Origins and Diversification of the Mycorrhizal Mutualists.</title>
        <authorList>
            <consortium name="DOE Joint Genome Institute"/>
            <consortium name="Mycorrhizal Genomics Consortium"/>
            <person name="Kohler A."/>
            <person name="Kuo A."/>
            <person name="Nagy L.G."/>
            <person name="Floudas D."/>
            <person name="Copeland A."/>
            <person name="Barry K.W."/>
            <person name="Cichocki N."/>
            <person name="Veneault-Fourrey C."/>
            <person name="LaButti K."/>
            <person name="Lindquist E.A."/>
            <person name="Lipzen A."/>
            <person name="Lundell T."/>
            <person name="Morin E."/>
            <person name="Murat C."/>
            <person name="Riley R."/>
            <person name="Ohm R."/>
            <person name="Sun H."/>
            <person name="Tunlid A."/>
            <person name="Henrissat B."/>
            <person name="Grigoriev I.V."/>
            <person name="Hibbett D.S."/>
            <person name="Martin F."/>
        </authorList>
    </citation>
    <scope>NUCLEOTIDE SEQUENCE [LARGE SCALE GENOMIC DNA]</scope>
    <source>
        <strain evidence="4">LaAM-08-1</strain>
    </source>
</reference>
<dbReference type="Pfam" id="PF13649">
    <property type="entry name" value="Methyltransf_25"/>
    <property type="match status" value="1"/>
</dbReference>
<feature type="region of interest" description="Disordered" evidence="1">
    <location>
        <begin position="102"/>
        <end position="127"/>
    </location>
</feature>
<dbReference type="STRING" id="1095629.A0A0C9XTM6"/>
<feature type="compositionally biased region" description="Low complexity" evidence="1">
    <location>
        <begin position="118"/>
        <end position="127"/>
    </location>
</feature>
<dbReference type="EMBL" id="KN838564">
    <property type="protein sequence ID" value="KIK04999.1"/>
    <property type="molecule type" value="Genomic_DNA"/>
</dbReference>
<evidence type="ECO:0000313" key="4">
    <source>
        <dbReference type="Proteomes" id="UP000054477"/>
    </source>
</evidence>
<dbReference type="InterPro" id="IPR029063">
    <property type="entry name" value="SAM-dependent_MTases_sf"/>
</dbReference>
<accession>A0A0C9XTM6</accession>
<name>A0A0C9XTM6_9AGAR</name>
<dbReference type="PANTHER" id="PTHR43591:SF24">
    <property type="entry name" value="2-METHOXY-6-POLYPRENYL-1,4-BENZOQUINOL METHYLASE, MITOCHONDRIAL"/>
    <property type="match status" value="1"/>
</dbReference>
<dbReference type="OrthoDB" id="2013972at2759"/>
<dbReference type="GO" id="GO:0008168">
    <property type="term" value="F:methyltransferase activity"/>
    <property type="evidence" value="ECO:0007669"/>
    <property type="project" value="TreeGrafter"/>
</dbReference>
<protein>
    <recommendedName>
        <fullName evidence="2">Methyltransferase domain-containing protein</fullName>
    </recommendedName>
</protein>
<dbReference type="AlphaFoldDB" id="A0A0C9XTM6"/>
<dbReference type="SUPFAM" id="SSF53335">
    <property type="entry name" value="S-adenosyl-L-methionine-dependent methyltransferases"/>
    <property type="match status" value="1"/>
</dbReference>
<feature type="region of interest" description="Disordered" evidence="1">
    <location>
        <begin position="695"/>
        <end position="716"/>
    </location>
</feature>